<dbReference type="Proteomes" id="UP001049176">
    <property type="component" value="Chromosome 7"/>
</dbReference>
<evidence type="ECO:0000313" key="1">
    <source>
        <dbReference type="EMBL" id="KAG7089892.1"/>
    </source>
</evidence>
<gene>
    <name evidence="1" type="ORF">E1B28_011526</name>
</gene>
<comment type="caution">
    <text evidence="1">The sequence shown here is derived from an EMBL/GenBank/DDBJ whole genome shotgun (WGS) entry which is preliminary data.</text>
</comment>
<dbReference type="GeneID" id="66080601"/>
<dbReference type="RefSeq" id="XP_043006362.1">
    <property type="nucleotide sequence ID" value="XM_043156575.1"/>
</dbReference>
<evidence type="ECO:0000313" key="2">
    <source>
        <dbReference type="Proteomes" id="UP001049176"/>
    </source>
</evidence>
<dbReference type="OrthoDB" id="539213at2759"/>
<dbReference type="KEGG" id="more:E1B28_011526"/>
<dbReference type="AlphaFoldDB" id="A0A9P7RUG6"/>
<organism evidence="1 2">
    <name type="scientific">Marasmius oreades</name>
    <name type="common">fairy-ring Marasmius</name>
    <dbReference type="NCBI Taxonomy" id="181124"/>
    <lineage>
        <taxon>Eukaryota</taxon>
        <taxon>Fungi</taxon>
        <taxon>Dikarya</taxon>
        <taxon>Basidiomycota</taxon>
        <taxon>Agaricomycotina</taxon>
        <taxon>Agaricomycetes</taxon>
        <taxon>Agaricomycetidae</taxon>
        <taxon>Agaricales</taxon>
        <taxon>Marasmiineae</taxon>
        <taxon>Marasmiaceae</taxon>
        <taxon>Marasmius</taxon>
    </lineage>
</organism>
<dbReference type="EMBL" id="CM032187">
    <property type="protein sequence ID" value="KAG7089892.1"/>
    <property type="molecule type" value="Genomic_DNA"/>
</dbReference>
<proteinExistence type="predicted"/>
<name>A0A9P7RUG6_9AGAR</name>
<protein>
    <submittedName>
        <fullName evidence="1">Uncharacterized protein</fullName>
    </submittedName>
</protein>
<keyword evidence="2" id="KW-1185">Reference proteome</keyword>
<reference evidence="1" key="1">
    <citation type="journal article" date="2021" name="Genome Biol. Evol.">
        <title>The assembled and annotated genome of the fairy-ring fungus Marasmius oreades.</title>
        <authorList>
            <person name="Hiltunen M."/>
            <person name="Ament-Velasquez S.L."/>
            <person name="Johannesson H."/>
        </authorList>
    </citation>
    <scope>NUCLEOTIDE SEQUENCE</scope>
    <source>
        <strain evidence="1">03SP1</strain>
    </source>
</reference>
<accession>A0A9P7RUG6</accession>
<sequence length="102" mass="11818">MNNRNKAYYGLNVHGKKWKDLARKNDPNANQEEPLVKPPLVWHAAVVGASRIVDYLKSDRPLEAYRYYAMCNSDQLAISLRRTTNLEKVLPHRPPRQSCLRS</sequence>